<name>A0A8X6H0P1_TRICU</name>
<protein>
    <submittedName>
        <fullName evidence="2">Uncharacterized protein</fullName>
    </submittedName>
</protein>
<reference evidence="2" key="1">
    <citation type="submission" date="2020-07" db="EMBL/GenBank/DDBJ databases">
        <title>Multicomponent nature underlies the extraordinary mechanical properties of spider dragline silk.</title>
        <authorList>
            <person name="Kono N."/>
            <person name="Nakamura H."/>
            <person name="Mori M."/>
            <person name="Yoshida Y."/>
            <person name="Ohtoshi R."/>
            <person name="Malay A.D."/>
            <person name="Moran D.A.P."/>
            <person name="Tomita M."/>
            <person name="Numata K."/>
            <person name="Arakawa K."/>
        </authorList>
    </citation>
    <scope>NUCLEOTIDE SEQUENCE</scope>
</reference>
<evidence type="ECO:0000313" key="3">
    <source>
        <dbReference type="Proteomes" id="UP000887116"/>
    </source>
</evidence>
<proteinExistence type="predicted"/>
<comment type="caution">
    <text evidence="2">The sequence shown here is derived from an EMBL/GenBank/DDBJ whole genome shotgun (WGS) entry which is preliminary data.</text>
</comment>
<evidence type="ECO:0000256" key="1">
    <source>
        <dbReference type="SAM" id="MobiDB-lite"/>
    </source>
</evidence>
<feature type="region of interest" description="Disordered" evidence="1">
    <location>
        <begin position="1"/>
        <end position="46"/>
    </location>
</feature>
<gene>
    <name evidence="2" type="ORF">TNCT_172271</name>
</gene>
<dbReference type="AlphaFoldDB" id="A0A8X6H0P1"/>
<dbReference type="Proteomes" id="UP000887116">
    <property type="component" value="Unassembled WGS sequence"/>
</dbReference>
<evidence type="ECO:0000313" key="2">
    <source>
        <dbReference type="EMBL" id="GFR14073.1"/>
    </source>
</evidence>
<accession>A0A8X6H0P1</accession>
<keyword evidence="3" id="KW-1185">Reference proteome</keyword>
<organism evidence="2 3">
    <name type="scientific">Trichonephila clavata</name>
    <name type="common">Joro spider</name>
    <name type="synonym">Nephila clavata</name>
    <dbReference type="NCBI Taxonomy" id="2740835"/>
    <lineage>
        <taxon>Eukaryota</taxon>
        <taxon>Metazoa</taxon>
        <taxon>Ecdysozoa</taxon>
        <taxon>Arthropoda</taxon>
        <taxon>Chelicerata</taxon>
        <taxon>Arachnida</taxon>
        <taxon>Araneae</taxon>
        <taxon>Araneomorphae</taxon>
        <taxon>Entelegynae</taxon>
        <taxon>Araneoidea</taxon>
        <taxon>Nephilidae</taxon>
        <taxon>Trichonephila</taxon>
    </lineage>
</organism>
<sequence>MLQPPPLNHSFIRETDFNPTPGKKDEEEKNNVFKRTKENETERKKNSVLTRNQLGQLMTDDIRDPSSLVINNTSTAWWPMFAQHLTPIVDPVQPQTYTLNFVFLLALFGPTSDLR</sequence>
<feature type="compositionally biased region" description="Basic and acidic residues" evidence="1">
    <location>
        <begin position="11"/>
        <end position="45"/>
    </location>
</feature>
<dbReference type="EMBL" id="BMAO01017208">
    <property type="protein sequence ID" value="GFR14073.1"/>
    <property type="molecule type" value="Genomic_DNA"/>
</dbReference>